<gene>
    <name evidence="2" type="ORF">BS50DRAFT_408266</name>
</gene>
<organism evidence="2 3">
    <name type="scientific">Corynespora cassiicola Philippines</name>
    <dbReference type="NCBI Taxonomy" id="1448308"/>
    <lineage>
        <taxon>Eukaryota</taxon>
        <taxon>Fungi</taxon>
        <taxon>Dikarya</taxon>
        <taxon>Ascomycota</taxon>
        <taxon>Pezizomycotina</taxon>
        <taxon>Dothideomycetes</taxon>
        <taxon>Pleosporomycetidae</taxon>
        <taxon>Pleosporales</taxon>
        <taxon>Corynesporascaceae</taxon>
        <taxon>Corynespora</taxon>
    </lineage>
</organism>
<dbReference type="AlphaFoldDB" id="A0A2T2NL52"/>
<dbReference type="Proteomes" id="UP000240883">
    <property type="component" value="Unassembled WGS sequence"/>
</dbReference>
<evidence type="ECO:0000313" key="2">
    <source>
        <dbReference type="EMBL" id="PSN66153.1"/>
    </source>
</evidence>
<protein>
    <submittedName>
        <fullName evidence="2">Uncharacterized protein</fullName>
    </submittedName>
</protein>
<name>A0A2T2NL52_CORCC</name>
<keyword evidence="3" id="KW-1185">Reference proteome</keyword>
<evidence type="ECO:0000313" key="3">
    <source>
        <dbReference type="Proteomes" id="UP000240883"/>
    </source>
</evidence>
<accession>A0A2T2NL52</accession>
<dbReference type="EMBL" id="KZ678136">
    <property type="protein sequence ID" value="PSN66153.1"/>
    <property type="molecule type" value="Genomic_DNA"/>
</dbReference>
<feature type="compositionally biased region" description="Basic residues" evidence="1">
    <location>
        <begin position="133"/>
        <end position="143"/>
    </location>
</feature>
<feature type="compositionally biased region" description="Polar residues" evidence="1">
    <location>
        <begin position="120"/>
        <end position="131"/>
    </location>
</feature>
<sequence length="164" mass="18402">MWSECAEKLLAYCEHSADSIHVGLVILPKLSNRTPHVIHQTSGDFDVLTIAWDETASGIKSMVRDRAHVCNSGRLSTIHRMRRKPRTAKGARQNTWRKVCTAQGPSASGSRKWLLDVKPSTSVEQVETSRPGSGRKYRQGARHGHGDRYRAISPYREFYASVTV</sequence>
<proteinExistence type="predicted"/>
<evidence type="ECO:0000256" key="1">
    <source>
        <dbReference type="SAM" id="MobiDB-lite"/>
    </source>
</evidence>
<feature type="region of interest" description="Disordered" evidence="1">
    <location>
        <begin position="120"/>
        <end position="146"/>
    </location>
</feature>
<reference evidence="2 3" key="1">
    <citation type="journal article" date="2018" name="Front. Microbiol.">
        <title>Genome-Wide Analysis of Corynespora cassiicola Leaf Fall Disease Putative Effectors.</title>
        <authorList>
            <person name="Lopez D."/>
            <person name="Ribeiro S."/>
            <person name="Label P."/>
            <person name="Fumanal B."/>
            <person name="Venisse J.S."/>
            <person name="Kohler A."/>
            <person name="de Oliveira R.R."/>
            <person name="Labutti K."/>
            <person name="Lipzen A."/>
            <person name="Lail K."/>
            <person name="Bauer D."/>
            <person name="Ohm R.A."/>
            <person name="Barry K.W."/>
            <person name="Spatafora J."/>
            <person name="Grigoriev I.V."/>
            <person name="Martin F.M."/>
            <person name="Pujade-Renaud V."/>
        </authorList>
    </citation>
    <scope>NUCLEOTIDE SEQUENCE [LARGE SCALE GENOMIC DNA]</scope>
    <source>
        <strain evidence="2 3">Philippines</strain>
    </source>
</reference>